<dbReference type="PANTHER" id="PTHR46699">
    <property type="entry name" value="SERINE/THREONINE-PROTEIN KINASE STN8, CHLOROPLASTIC-RELATED"/>
    <property type="match status" value="1"/>
</dbReference>
<gene>
    <name evidence="3" type="ORF">CLEI1391_LOCUS2171</name>
</gene>
<dbReference type="PROSITE" id="PS00108">
    <property type="entry name" value="PROTEIN_KINASE_ST"/>
    <property type="match status" value="1"/>
</dbReference>
<evidence type="ECO:0000256" key="1">
    <source>
        <dbReference type="SAM" id="MobiDB-lite"/>
    </source>
</evidence>
<dbReference type="InterPro" id="IPR008271">
    <property type="entry name" value="Ser/Thr_kinase_AS"/>
</dbReference>
<evidence type="ECO:0000313" key="3">
    <source>
        <dbReference type="EMBL" id="CAD8666831.1"/>
    </source>
</evidence>
<proteinExistence type="predicted"/>
<dbReference type="AlphaFoldDB" id="A0A7S0R4E3"/>
<feature type="region of interest" description="Disordered" evidence="1">
    <location>
        <begin position="495"/>
        <end position="516"/>
    </location>
</feature>
<dbReference type="SUPFAM" id="SSF56112">
    <property type="entry name" value="Protein kinase-like (PK-like)"/>
    <property type="match status" value="1"/>
</dbReference>
<organism evidence="3">
    <name type="scientific">Chlamydomonas leiostraca</name>
    <dbReference type="NCBI Taxonomy" id="1034604"/>
    <lineage>
        <taxon>Eukaryota</taxon>
        <taxon>Viridiplantae</taxon>
        <taxon>Chlorophyta</taxon>
        <taxon>core chlorophytes</taxon>
        <taxon>Chlorophyceae</taxon>
        <taxon>CS clade</taxon>
        <taxon>Chlamydomonadales</taxon>
        <taxon>Chlamydomonadaceae</taxon>
        <taxon>Chlamydomonas</taxon>
    </lineage>
</organism>
<name>A0A7S0R4E3_9CHLO</name>
<dbReference type="GO" id="GO:0004672">
    <property type="term" value="F:protein kinase activity"/>
    <property type="evidence" value="ECO:0007669"/>
    <property type="project" value="InterPro"/>
</dbReference>
<sequence length="599" mass="63519">MGLVEVAATVQSVTESIAAASPGPLQAPVQVIGGDIASLVAGAPSIPGLARLGALYYALGTKPGPVAGLLDFFVVAPVADNTANRWRSRDFVLRDKLGGGNFGVTFEGVKVEKGERGTVSQRGGLTAEQKRKRVVLKRVNQDRSEVRGDFLKAGTMAKGAAESGKVEAYMCAKVKRNPLVAACCAQYLGYFISEESDGAFTKGSQWLVWKFESDATLGDALDGRLGEFPACLEEFVLGRVNDKMDEDKRDTLVIKSLLRQVLQGISRLHSIGIVHRDIKPGNILFDSNSAMRLADFGLAVDLTTERANTRLGTLAFMAPEVVQCPVKANPAEHKHTRGGPEYSAAADVWACGVLMYAMLTGGAAIKGNSTHEILLKIMSSNPAEHVQLDLPDHIMSPAAKEFICACLQPVPVERPTVNELLQHPSVVRHVQSYLDALSAAGPSGWSTWRMKLPPSMLAQMASVIAQSRASQDAAQEAAAAAASAAAAAAAAAASPAKTQSDDANNAGNGPPPLLPQQLEDVMSSTQLIEGFSLQSLLQDVPMADGPSAAPLPMDQQMLISTMHPDDLARLQPAAPQADWGKYAELALLQQQANYLGLRL</sequence>
<dbReference type="PROSITE" id="PS50011">
    <property type="entry name" value="PROTEIN_KINASE_DOM"/>
    <property type="match status" value="1"/>
</dbReference>
<evidence type="ECO:0000259" key="2">
    <source>
        <dbReference type="PROSITE" id="PS50011"/>
    </source>
</evidence>
<accession>A0A7S0R4E3</accession>
<dbReference type="InterPro" id="IPR011009">
    <property type="entry name" value="Kinase-like_dom_sf"/>
</dbReference>
<feature type="domain" description="Protein kinase" evidence="2">
    <location>
        <begin position="91"/>
        <end position="426"/>
    </location>
</feature>
<protein>
    <recommendedName>
        <fullName evidence="2">Protein kinase domain-containing protein</fullName>
    </recommendedName>
</protein>
<dbReference type="EMBL" id="HBFB01004050">
    <property type="protein sequence ID" value="CAD8666831.1"/>
    <property type="molecule type" value="Transcribed_RNA"/>
</dbReference>
<reference evidence="3" key="1">
    <citation type="submission" date="2021-01" db="EMBL/GenBank/DDBJ databases">
        <authorList>
            <person name="Corre E."/>
            <person name="Pelletier E."/>
            <person name="Niang G."/>
            <person name="Scheremetjew M."/>
            <person name="Finn R."/>
            <person name="Kale V."/>
            <person name="Holt S."/>
            <person name="Cochrane G."/>
            <person name="Meng A."/>
            <person name="Brown T."/>
            <person name="Cohen L."/>
        </authorList>
    </citation>
    <scope>NUCLEOTIDE SEQUENCE</scope>
    <source>
        <strain evidence="3">SAG 11-49</strain>
    </source>
</reference>
<dbReference type="Gene3D" id="1.10.510.10">
    <property type="entry name" value="Transferase(Phosphotransferase) domain 1"/>
    <property type="match status" value="1"/>
</dbReference>
<dbReference type="InterPro" id="IPR000719">
    <property type="entry name" value="Prot_kinase_dom"/>
</dbReference>
<dbReference type="GO" id="GO:0005524">
    <property type="term" value="F:ATP binding"/>
    <property type="evidence" value="ECO:0007669"/>
    <property type="project" value="InterPro"/>
</dbReference>
<dbReference type="SMART" id="SM00220">
    <property type="entry name" value="S_TKc"/>
    <property type="match status" value="1"/>
</dbReference>
<dbReference type="PANTHER" id="PTHR46699:SF1">
    <property type="entry name" value="SERINE_THREONINE-PROTEIN KINASE STN8, CHLOROPLASTIC"/>
    <property type="match status" value="1"/>
</dbReference>
<dbReference type="Pfam" id="PF00069">
    <property type="entry name" value="Pkinase"/>
    <property type="match status" value="1"/>
</dbReference>